<evidence type="ECO:0000259" key="1">
    <source>
        <dbReference type="Pfam" id="PF00561"/>
    </source>
</evidence>
<dbReference type="SUPFAM" id="SSF53474">
    <property type="entry name" value="alpha/beta-Hydrolases"/>
    <property type="match status" value="1"/>
</dbReference>
<feature type="domain" description="AB hydrolase-1" evidence="1">
    <location>
        <begin position="79"/>
        <end position="299"/>
    </location>
</feature>
<dbReference type="InterPro" id="IPR000073">
    <property type="entry name" value="AB_hydrolase_1"/>
</dbReference>
<dbReference type="PANTHER" id="PTHR43798">
    <property type="entry name" value="MONOACYLGLYCEROL LIPASE"/>
    <property type="match status" value="1"/>
</dbReference>
<organism evidence="2 3">
    <name type="scientific">Mangrovimonas yunxiaonensis</name>
    <dbReference type="NCBI Taxonomy" id="1197477"/>
    <lineage>
        <taxon>Bacteria</taxon>
        <taxon>Pseudomonadati</taxon>
        <taxon>Bacteroidota</taxon>
        <taxon>Flavobacteriia</taxon>
        <taxon>Flavobacteriales</taxon>
        <taxon>Flavobacteriaceae</taxon>
        <taxon>Mangrovimonas</taxon>
    </lineage>
</organism>
<dbReference type="AlphaFoldDB" id="A0A084THF1"/>
<keyword evidence="2" id="KW-0378">Hydrolase</keyword>
<dbReference type="EMBL" id="JPFK01000009">
    <property type="protein sequence ID" value="KFB00137.1"/>
    <property type="molecule type" value="Genomic_DNA"/>
</dbReference>
<dbReference type="Pfam" id="PF00561">
    <property type="entry name" value="Abhydrolase_1"/>
    <property type="match status" value="1"/>
</dbReference>
<evidence type="ECO:0000313" key="2">
    <source>
        <dbReference type="EMBL" id="KFB00137.1"/>
    </source>
</evidence>
<dbReference type="InterPro" id="IPR029058">
    <property type="entry name" value="AB_hydrolase_fold"/>
</dbReference>
<proteinExistence type="predicted"/>
<keyword evidence="3" id="KW-1185">Reference proteome</keyword>
<reference evidence="2 3" key="1">
    <citation type="journal article" date="2014" name="Genome Announc.">
        <title>Draft Genome Sequence of the Algicidal Bacterium Mangrovimonas yunxiaonensis Strain LY01.</title>
        <authorList>
            <person name="Li Y."/>
            <person name="Zhu H."/>
            <person name="Li C."/>
            <person name="Zhang H."/>
            <person name="Chen Z."/>
            <person name="Zheng W."/>
            <person name="Xu H."/>
            <person name="Zheng T."/>
        </authorList>
    </citation>
    <scope>NUCLEOTIDE SEQUENCE [LARGE SCALE GENOMIC DNA]</scope>
    <source>
        <strain evidence="2 3">LY01</strain>
    </source>
</reference>
<name>A0A084THF1_9FLAO</name>
<accession>A0A084THF1</accession>
<dbReference type="Proteomes" id="UP000028521">
    <property type="component" value="Unassembled WGS sequence"/>
</dbReference>
<protein>
    <submittedName>
        <fullName evidence="2">Alpha/beta hydrolase</fullName>
    </submittedName>
</protein>
<evidence type="ECO:0000313" key="3">
    <source>
        <dbReference type="Proteomes" id="UP000028521"/>
    </source>
</evidence>
<dbReference type="STRING" id="1197477.IA57_11935"/>
<dbReference type="GO" id="GO:0016787">
    <property type="term" value="F:hydrolase activity"/>
    <property type="evidence" value="ECO:0007669"/>
    <property type="project" value="UniProtKB-KW"/>
</dbReference>
<dbReference type="eggNOG" id="COG2267">
    <property type="taxonomic scope" value="Bacteria"/>
</dbReference>
<dbReference type="InterPro" id="IPR050266">
    <property type="entry name" value="AB_hydrolase_sf"/>
</dbReference>
<dbReference type="Gene3D" id="3.40.50.1820">
    <property type="entry name" value="alpha/beta hydrolase"/>
    <property type="match status" value="1"/>
</dbReference>
<comment type="caution">
    <text evidence="2">The sequence shown here is derived from an EMBL/GenBank/DDBJ whole genome shotgun (WGS) entry which is preliminary data.</text>
</comment>
<sequence>MKKYFSIVILLLSCNVNEFPDSYYKTPEYLTTSSLAYKQYYKAYNESLALWDVDFEELYIPTSHGMAHVTKSGRNSGTPLVLLHGMEASSTMWYPNIKALSKDHCVFTIDLITEPGKSKKTKDFDSVDELIQWYNDIFNKLHLKQVNVIGASRGGWLATKLAVENPDRINTLILLSPAQTFVWIPPSQDLLTNIFNAFSSERKKVYRTLETMTVNMNNISKTYLDQYVLGKKLEIENQFVAAMQPFSKKELAKLNMPVYILIGDNDLINNNRSLSYANEAITTVKGEVLPNSGHFISIDQAEAVNNKILTFLKKH</sequence>
<gene>
    <name evidence="2" type="ORF">IA57_11935</name>
</gene>
<reference evidence="3" key="2">
    <citation type="submission" date="2014-07" db="EMBL/GenBank/DDBJ databases">
        <title>Genome sequence of Mangrovimonas yunxiaonensis.</title>
        <authorList>
            <person name="Li Y."/>
            <person name="Zheng T."/>
        </authorList>
    </citation>
    <scope>NUCLEOTIDE SEQUENCE [LARGE SCALE GENOMIC DNA]</scope>
    <source>
        <strain evidence="3">LY01</strain>
    </source>
</reference>
<dbReference type="RefSeq" id="WP_036123817.1">
    <property type="nucleotide sequence ID" value="NZ_BMET01000003.1"/>
</dbReference>
<dbReference type="OrthoDB" id="5513277at2"/>